<evidence type="ECO:0000313" key="1">
    <source>
        <dbReference type="EMBL" id="MEQ2299333.1"/>
    </source>
</evidence>
<keyword evidence="2" id="KW-1185">Reference proteome</keyword>
<reference evidence="1 2" key="1">
    <citation type="submission" date="2021-06" db="EMBL/GenBank/DDBJ databases">
        <authorList>
            <person name="Palmer J.M."/>
        </authorList>
    </citation>
    <scope>NUCLEOTIDE SEQUENCE [LARGE SCALE GENOMIC DNA]</scope>
    <source>
        <strain evidence="1 2">AS_MEX2019</strain>
        <tissue evidence="1">Muscle</tissue>
    </source>
</reference>
<dbReference type="Proteomes" id="UP001469553">
    <property type="component" value="Unassembled WGS sequence"/>
</dbReference>
<dbReference type="EMBL" id="JAHRIP010047972">
    <property type="protein sequence ID" value="MEQ2299333.1"/>
    <property type="molecule type" value="Genomic_DNA"/>
</dbReference>
<comment type="caution">
    <text evidence="1">The sequence shown here is derived from an EMBL/GenBank/DDBJ whole genome shotgun (WGS) entry which is preliminary data.</text>
</comment>
<name>A0ABV0YZL7_9TELE</name>
<organism evidence="1 2">
    <name type="scientific">Ameca splendens</name>
    <dbReference type="NCBI Taxonomy" id="208324"/>
    <lineage>
        <taxon>Eukaryota</taxon>
        <taxon>Metazoa</taxon>
        <taxon>Chordata</taxon>
        <taxon>Craniata</taxon>
        <taxon>Vertebrata</taxon>
        <taxon>Euteleostomi</taxon>
        <taxon>Actinopterygii</taxon>
        <taxon>Neopterygii</taxon>
        <taxon>Teleostei</taxon>
        <taxon>Neoteleostei</taxon>
        <taxon>Acanthomorphata</taxon>
        <taxon>Ovalentaria</taxon>
        <taxon>Atherinomorphae</taxon>
        <taxon>Cyprinodontiformes</taxon>
        <taxon>Goodeidae</taxon>
        <taxon>Ameca</taxon>
    </lineage>
</organism>
<gene>
    <name evidence="1" type="ORF">AMECASPLE_014134</name>
</gene>
<protein>
    <submittedName>
        <fullName evidence="1">Uncharacterized protein</fullName>
    </submittedName>
</protein>
<feature type="non-terminal residue" evidence="1">
    <location>
        <position position="1"/>
    </location>
</feature>
<evidence type="ECO:0000313" key="2">
    <source>
        <dbReference type="Proteomes" id="UP001469553"/>
    </source>
</evidence>
<accession>A0ABV0YZL7</accession>
<sequence length="53" mass="6047">SFRTSGGLADSQEGLQQLTFSTMNRAFNRKKDKSWMHTPEALAKHYIAYNAKL</sequence>
<proteinExistence type="predicted"/>